<accession>A0A1F7XM23</accession>
<dbReference type="Gene3D" id="3.30.420.590">
    <property type="match status" value="1"/>
</dbReference>
<organism evidence="2 3">
    <name type="scientific">Candidatus Woesebacteria bacterium RBG_16_42_24</name>
    <dbReference type="NCBI Taxonomy" id="1802485"/>
    <lineage>
        <taxon>Bacteria</taxon>
        <taxon>Candidatus Woeseibacteriota</taxon>
    </lineage>
</organism>
<dbReference type="EMBL" id="MGFX01000006">
    <property type="protein sequence ID" value="OGM15345.1"/>
    <property type="molecule type" value="Genomic_DNA"/>
</dbReference>
<dbReference type="Proteomes" id="UP000177382">
    <property type="component" value="Unassembled WGS sequence"/>
</dbReference>
<sequence length="308" mass="34085">MHSARKTRLKDLKVRRQRKFGFGKLIIFGLFASVAIWLFTSSNHFAGENKLTITSPIGEGDVLVVTFDRKVGEVTSIKIPGDTEVSVAGQLGNWRIKSVWQLGINEGVGGRLLAETVTKNFKFPVNAWTDSQGLGLMEESLAARLKAVFYPYDTNLGLGDKISLALFSLGVRNFDRVEVDLSDSSYLKKTRLKDGNEGYMITSSMPQNLIVVFADSEMAVFGVRIILKNFSGDKTLSNDVAGVLEVLGGKVAASVDEQAEDKDCEVLAKKEIFAQKISRLFDCQIINEDPEGNFDLEVRVGRQFAKRF</sequence>
<evidence type="ECO:0000313" key="2">
    <source>
        <dbReference type="EMBL" id="OGM15345.1"/>
    </source>
</evidence>
<protein>
    <recommendedName>
        <fullName evidence="4">LytR/CpsA/Psr regulator C-terminal domain-containing protein</fullName>
    </recommendedName>
</protein>
<gene>
    <name evidence="2" type="ORF">A2V97_01810</name>
</gene>
<evidence type="ECO:0000256" key="1">
    <source>
        <dbReference type="SAM" id="Phobius"/>
    </source>
</evidence>
<name>A0A1F7XM23_9BACT</name>
<evidence type="ECO:0008006" key="4">
    <source>
        <dbReference type="Google" id="ProtNLM"/>
    </source>
</evidence>
<keyword evidence="1" id="KW-1133">Transmembrane helix</keyword>
<feature type="transmembrane region" description="Helical" evidence="1">
    <location>
        <begin position="21"/>
        <end position="40"/>
    </location>
</feature>
<proteinExistence type="predicted"/>
<evidence type="ECO:0000313" key="3">
    <source>
        <dbReference type="Proteomes" id="UP000177382"/>
    </source>
</evidence>
<keyword evidence="1" id="KW-0472">Membrane</keyword>
<dbReference type="AlphaFoldDB" id="A0A1F7XM23"/>
<keyword evidence="1" id="KW-0812">Transmembrane</keyword>
<comment type="caution">
    <text evidence="2">The sequence shown here is derived from an EMBL/GenBank/DDBJ whole genome shotgun (WGS) entry which is preliminary data.</text>
</comment>
<reference evidence="2 3" key="1">
    <citation type="journal article" date="2016" name="Nat. Commun.">
        <title>Thousands of microbial genomes shed light on interconnected biogeochemical processes in an aquifer system.</title>
        <authorList>
            <person name="Anantharaman K."/>
            <person name="Brown C.T."/>
            <person name="Hug L.A."/>
            <person name="Sharon I."/>
            <person name="Castelle C.J."/>
            <person name="Probst A.J."/>
            <person name="Thomas B.C."/>
            <person name="Singh A."/>
            <person name="Wilkins M.J."/>
            <person name="Karaoz U."/>
            <person name="Brodie E.L."/>
            <person name="Williams K.H."/>
            <person name="Hubbard S.S."/>
            <person name="Banfield J.F."/>
        </authorList>
    </citation>
    <scope>NUCLEOTIDE SEQUENCE [LARGE SCALE GENOMIC DNA]</scope>
</reference>
<dbReference type="STRING" id="1802485.A2V97_01810"/>